<dbReference type="Proteomes" id="UP000051036">
    <property type="component" value="Unassembled WGS sequence"/>
</dbReference>
<proteinExistence type="predicted"/>
<protein>
    <submittedName>
        <fullName evidence="1">Uncharacterized protein</fullName>
    </submittedName>
</protein>
<reference evidence="1 2" key="1">
    <citation type="journal article" date="2015" name="Genome Announc.">
        <title>Expanding the biotechnology potential of lactobacilli through comparative genomics of 213 strains and associated genera.</title>
        <authorList>
            <person name="Sun Z."/>
            <person name="Harris H.M."/>
            <person name="McCann A."/>
            <person name="Guo C."/>
            <person name="Argimon S."/>
            <person name="Zhang W."/>
            <person name="Yang X."/>
            <person name="Jeffery I.B."/>
            <person name="Cooney J.C."/>
            <person name="Kagawa T.F."/>
            <person name="Liu W."/>
            <person name="Song Y."/>
            <person name="Salvetti E."/>
            <person name="Wrobel A."/>
            <person name="Rasinkangas P."/>
            <person name="Parkhill J."/>
            <person name="Rea M.C."/>
            <person name="O'Sullivan O."/>
            <person name="Ritari J."/>
            <person name="Douillard F.P."/>
            <person name="Paul Ross R."/>
            <person name="Yang R."/>
            <person name="Briner A.E."/>
            <person name="Felis G.E."/>
            <person name="de Vos W.M."/>
            <person name="Barrangou R."/>
            <person name="Klaenhammer T.R."/>
            <person name="Caufield P.W."/>
            <person name="Cui Y."/>
            <person name="Zhang H."/>
            <person name="O'Toole P.W."/>
        </authorList>
    </citation>
    <scope>NUCLEOTIDE SEQUENCE [LARGE SCALE GENOMIC DNA]</scope>
    <source>
        <strain evidence="1 2">DSM 16043</strain>
    </source>
</reference>
<evidence type="ECO:0000313" key="1">
    <source>
        <dbReference type="EMBL" id="KRL90220.1"/>
    </source>
</evidence>
<keyword evidence="2" id="KW-1185">Reference proteome</keyword>
<dbReference type="AlphaFoldDB" id="A0A0R1UA45"/>
<gene>
    <name evidence="1" type="ORF">FC46_GL000322</name>
</gene>
<organism evidence="1 2">
    <name type="scientific">Lactobacillus kalixensis DSM 16043</name>
    <dbReference type="NCBI Taxonomy" id="1423763"/>
    <lineage>
        <taxon>Bacteria</taxon>
        <taxon>Bacillati</taxon>
        <taxon>Bacillota</taxon>
        <taxon>Bacilli</taxon>
        <taxon>Lactobacillales</taxon>
        <taxon>Lactobacillaceae</taxon>
        <taxon>Lactobacillus</taxon>
    </lineage>
</organism>
<evidence type="ECO:0000313" key="2">
    <source>
        <dbReference type="Proteomes" id="UP000051036"/>
    </source>
</evidence>
<dbReference type="PATRIC" id="fig|1423763.3.peg.327"/>
<sequence length="57" mass="6685">MDVLQIGPDNWAEKYEIPDDVVWHFNDFSAKKYQKEKNISKFAVVIITGENNLQDQD</sequence>
<dbReference type="EMBL" id="AZFM01000013">
    <property type="protein sequence ID" value="KRL90220.1"/>
    <property type="molecule type" value="Genomic_DNA"/>
</dbReference>
<accession>A0A0R1UA45</accession>
<name>A0A0R1UA45_9LACO</name>
<dbReference type="STRING" id="1423763.FC46_GL000322"/>
<comment type="caution">
    <text evidence="1">The sequence shown here is derived from an EMBL/GenBank/DDBJ whole genome shotgun (WGS) entry which is preliminary data.</text>
</comment>
<dbReference type="RefSeq" id="WP_412363341.1">
    <property type="nucleotide sequence ID" value="NZ_AZFM01000013.1"/>
</dbReference>